<proteinExistence type="predicted"/>
<sequence>MKFAGGALVSMVTQTADGGFKPVRDSHHFLSIYAVVTGVLQIPQYEIPDTEQQSGSFVCGVNLVDIVSF</sequence>
<name>A0A6I4E2V4_AGRVI</name>
<evidence type="ECO:0000313" key="3">
    <source>
        <dbReference type="Proteomes" id="UP000436692"/>
    </source>
</evidence>
<dbReference type="Proteomes" id="UP000477951">
    <property type="component" value="Unassembled WGS sequence"/>
</dbReference>
<comment type="caution">
    <text evidence="2">The sequence shown here is derived from an EMBL/GenBank/DDBJ whole genome shotgun (WGS) entry which is preliminary data.</text>
</comment>
<evidence type="ECO:0000313" key="1">
    <source>
        <dbReference type="EMBL" id="MUZ58600.1"/>
    </source>
</evidence>
<evidence type="ECO:0000313" key="4">
    <source>
        <dbReference type="Proteomes" id="UP000477951"/>
    </source>
</evidence>
<gene>
    <name evidence="2" type="ORF">GOZ90_14840</name>
    <name evidence="1" type="ORF">GOZ95_14160</name>
</gene>
<evidence type="ECO:0000313" key="2">
    <source>
        <dbReference type="EMBL" id="MUZ73963.1"/>
    </source>
</evidence>
<reference evidence="3 4" key="1">
    <citation type="submission" date="2019-12" db="EMBL/GenBank/DDBJ databases">
        <title>Whole-genome sequencing of Allorhizobium vitis.</title>
        <authorList>
            <person name="Gan H.M."/>
            <person name="Szegedi E."/>
            <person name="Burr T."/>
            <person name="Savka M.A."/>
        </authorList>
    </citation>
    <scope>NUCLEOTIDE SEQUENCE [LARGE SCALE GENOMIC DNA]</scope>
    <source>
        <strain evidence="2 4">CG516</strain>
        <strain evidence="1 3">CG989</strain>
    </source>
</reference>
<dbReference type="RefSeq" id="WP_156594605.1">
    <property type="nucleotide sequence ID" value="NZ_WPHM01000006.1"/>
</dbReference>
<organism evidence="2 4">
    <name type="scientific">Agrobacterium vitis</name>
    <name type="common">Rhizobium vitis</name>
    <dbReference type="NCBI Taxonomy" id="373"/>
    <lineage>
        <taxon>Bacteria</taxon>
        <taxon>Pseudomonadati</taxon>
        <taxon>Pseudomonadota</taxon>
        <taxon>Alphaproteobacteria</taxon>
        <taxon>Hyphomicrobiales</taxon>
        <taxon>Rhizobiaceae</taxon>
        <taxon>Rhizobium/Agrobacterium group</taxon>
        <taxon>Agrobacterium</taxon>
    </lineage>
</organism>
<dbReference type="EMBL" id="WPHM01000006">
    <property type="protein sequence ID" value="MUZ58600.1"/>
    <property type="molecule type" value="Genomic_DNA"/>
</dbReference>
<dbReference type="EMBL" id="WPHR01000011">
    <property type="protein sequence ID" value="MUZ73963.1"/>
    <property type="molecule type" value="Genomic_DNA"/>
</dbReference>
<dbReference type="Proteomes" id="UP000436692">
    <property type="component" value="Unassembled WGS sequence"/>
</dbReference>
<protein>
    <submittedName>
        <fullName evidence="2">Uncharacterized protein</fullName>
    </submittedName>
</protein>
<accession>A0A6I4E2V4</accession>
<dbReference type="AlphaFoldDB" id="A0A6I4E2V4"/>